<dbReference type="GO" id="GO:0016020">
    <property type="term" value="C:membrane"/>
    <property type="evidence" value="ECO:0007669"/>
    <property type="project" value="InterPro"/>
</dbReference>
<dbReference type="STRING" id="1131292.BCR24_06210"/>
<dbReference type="OrthoDB" id="9799827at2"/>
<dbReference type="GO" id="GO:0009401">
    <property type="term" value="P:phosphoenolpyruvate-dependent sugar phosphotransferase system"/>
    <property type="evidence" value="ECO:0007669"/>
    <property type="project" value="UniProtKB-KW"/>
</dbReference>
<dbReference type="GO" id="GO:0005737">
    <property type="term" value="C:cytoplasm"/>
    <property type="evidence" value="ECO:0007669"/>
    <property type="project" value="UniProtKB-SubCell"/>
</dbReference>
<keyword evidence="5" id="KW-0762">Sugar transport</keyword>
<keyword evidence="3" id="KW-0963">Cytoplasm</keyword>
<feature type="domain" description="PTS EIIA type-4" evidence="9">
    <location>
        <begin position="1"/>
        <end position="124"/>
    </location>
</feature>
<proteinExistence type="predicted"/>
<keyword evidence="4" id="KW-0597">Phosphoprotein</keyword>
<keyword evidence="2" id="KW-0813">Transport</keyword>
<reference evidence="11" key="1">
    <citation type="submission" date="2016-09" db="EMBL/GenBank/DDBJ databases">
        <authorList>
            <person name="Gulvik C.A."/>
        </authorList>
    </citation>
    <scope>NUCLEOTIDE SEQUENCE [LARGE SCALE GENOMIC DNA]</scope>
    <source>
        <strain evidence="11">LMG 26676</strain>
    </source>
</reference>
<dbReference type="InterPro" id="IPR013789">
    <property type="entry name" value="PTS_EIIA_man"/>
</dbReference>
<dbReference type="InterPro" id="IPR051471">
    <property type="entry name" value="Bacterial_PTS_sugar_comp"/>
</dbReference>
<evidence type="ECO:0000256" key="8">
    <source>
        <dbReference type="ARBA" id="ARBA00022777"/>
    </source>
</evidence>
<keyword evidence="11" id="KW-1185">Reference proteome</keyword>
<evidence type="ECO:0000256" key="4">
    <source>
        <dbReference type="ARBA" id="ARBA00022553"/>
    </source>
</evidence>
<evidence type="ECO:0000313" key="10">
    <source>
        <dbReference type="EMBL" id="OEG21875.1"/>
    </source>
</evidence>
<dbReference type="EMBL" id="MIKC01000038">
    <property type="protein sequence ID" value="OEG21875.1"/>
    <property type="molecule type" value="Genomic_DNA"/>
</dbReference>
<name>A0A1E5HAM9_9ENTE</name>
<dbReference type="Pfam" id="PF03610">
    <property type="entry name" value="EIIA-man"/>
    <property type="match status" value="1"/>
</dbReference>
<evidence type="ECO:0000256" key="7">
    <source>
        <dbReference type="ARBA" id="ARBA00022683"/>
    </source>
</evidence>
<dbReference type="RefSeq" id="WP_069640857.1">
    <property type="nucleotide sequence ID" value="NZ_JAFBEZ010000004.1"/>
</dbReference>
<dbReference type="Proteomes" id="UP000094469">
    <property type="component" value="Unassembled WGS sequence"/>
</dbReference>
<evidence type="ECO:0000256" key="6">
    <source>
        <dbReference type="ARBA" id="ARBA00022679"/>
    </source>
</evidence>
<keyword evidence="6" id="KW-0808">Transferase</keyword>
<evidence type="ECO:0000256" key="2">
    <source>
        <dbReference type="ARBA" id="ARBA00022448"/>
    </source>
</evidence>
<dbReference type="AlphaFoldDB" id="A0A1E5HAM9"/>
<dbReference type="PANTHER" id="PTHR33799">
    <property type="entry name" value="PTS PERMEASE-RELATED-RELATED"/>
    <property type="match status" value="1"/>
</dbReference>
<dbReference type="InterPro" id="IPR036662">
    <property type="entry name" value="PTS_EIIA_man-typ_sf"/>
</dbReference>
<dbReference type="InterPro" id="IPR004701">
    <property type="entry name" value="PTS_EIIA_man-typ"/>
</dbReference>
<dbReference type="NCBIfam" id="TIGR00824">
    <property type="entry name" value="EIIA-man"/>
    <property type="match status" value="1"/>
</dbReference>
<sequence length="138" mass="15214">MTKVVLVAHGKLALEMKNSAEMIFGELSHFSAIEFSKHDGLESLSEKIMKDLKKSNEETLLITDLFCGTPYNASCSICMKEPTLQIEVISGMSLPMVLEVAAMIDATPLSQVVNIVKEAAAETVKSFKEQVIKDEEEF</sequence>
<dbReference type="SUPFAM" id="SSF53062">
    <property type="entry name" value="PTS system fructose IIA component-like"/>
    <property type="match status" value="1"/>
</dbReference>
<dbReference type="GO" id="GO:0016773">
    <property type="term" value="F:phosphotransferase activity, alcohol group as acceptor"/>
    <property type="evidence" value="ECO:0007669"/>
    <property type="project" value="InterPro"/>
</dbReference>
<evidence type="ECO:0000259" key="9">
    <source>
        <dbReference type="PROSITE" id="PS51096"/>
    </source>
</evidence>
<dbReference type="Gene3D" id="3.40.50.510">
    <property type="entry name" value="Phosphotransferase system, mannose-type IIA component"/>
    <property type="match status" value="1"/>
</dbReference>
<dbReference type="InterPro" id="IPR033887">
    <property type="entry name" value="PTS_IIA_man"/>
</dbReference>
<organism evidence="10 11">
    <name type="scientific">Enterococcus ureilyticus</name>
    <dbReference type="NCBI Taxonomy" id="1131292"/>
    <lineage>
        <taxon>Bacteria</taxon>
        <taxon>Bacillati</taxon>
        <taxon>Bacillota</taxon>
        <taxon>Bacilli</taxon>
        <taxon>Lactobacillales</taxon>
        <taxon>Enterococcaceae</taxon>
        <taxon>Enterococcus</taxon>
    </lineage>
</organism>
<dbReference type="CDD" id="cd00006">
    <property type="entry name" value="PTS_IIA_man"/>
    <property type="match status" value="1"/>
</dbReference>
<protein>
    <submittedName>
        <fullName evidence="10">PTS mannose/fructose/sorbose family IIA subunit</fullName>
    </submittedName>
</protein>
<dbReference type="GO" id="GO:0016301">
    <property type="term" value="F:kinase activity"/>
    <property type="evidence" value="ECO:0007669"/>
    <property type="project" value="UniProtKB-KW"/>
</dbReference>
<comment type="subcellular location">
    <subcellularLocation>
        <location evidence="1">Cytoplasm</location>
    </subcellularLocation>
</comment>
<evidence type="ECO:0000313" key="11">
    <source>
        <dbReference type="Proteomes" id="UP000094469"/>
    </source>
</evidence>
<evidence type="ECO:0000256" key="1">
    <source>
        <dbReference type="ARBA" id="ARBA00004496"/>
    </source>
</evidence>
<accession>A0A1E5HAM9</accession>
<comment type="caution">
    <text evidence="10">The sequence shown here is derived from an EMBL/GenBank/DDBJ whole genome shotgun (WGS) entry which is preliminary data.</text>
</comment>
<dbReference type="PROSITE" id="PS51096">
    <property type="entry name" value="PTS_EIIA_TYPE_4"/>
    <property type="match status" value="1"/>
</dbReference>
<gene>
    <name evidence="10" type="ORF">BCR24_06210</name>
</gene>
<keyword evidence="7" id="KW-0598">Phosphotransferase system</keyword>
<keyword evidence="8" id="KW-0418">Kinase</keyword>
<evidence type="ECO:0000256" key="3">
    <source>
        <dbReference type="ARBA" id="ARBA00022490"/>
    </source>
</evidence>
<evidence type="ECO:0000256" key="5">
    <source>
        <dbReference type="ARBA" id="ARBA00022597"/>
    </source>
</evidence>
<dbReference type="PANTHER" id="PTHR33799:SF1">
    <property type="entry name" value="PTS SYSTEM MANNOSE-SPECIFIC EIIAB COMPONENT-RELATED"/>
    <property type="match status" value="1"/>
</dbReference>